<dbReference type="Proteomes" id="UP001596408">
    <property type="component" value="Unassembled WGS sequence"/>
</dbReference>
<feature type="compositionally biased region" description="Basic and acidic residues" evidence="7">
    <location>
        <begin position="393"/>
        <end position="404"/>
    </location>
</feature>
<evidence type="ECO:0000256" key="1">
    <source>
        <dbReference type="ARBA" id="ARBA00004683"/>
    </source>
</evidence>
<dbReference type="Pfam" id="PF00561">
    <property type="entry name" value="Abhydrolase_1"/>
    <property type="match status" value="1"/>
</dbReference>
<keyword evidence="3" id="KW-0808">Transferase</keyword>
<dbReference type="GO" id="GO:0042619">
    <property type="term" value="P:poly-hydroxybutyrate biosynthetic process"/>
    <property type="evidence" value="ECO:0007669"/>
    <property type="project" value="UniProtKB-KW"/>
</dbReference>
<protein>
    <recommendedName>
        <fullName evidence="2">Poly(3-hydroxyalkanoate) polymerase subunit PhaC</fullName>
    </recommendedName>
    <alternativeName>
        <fullName evidence="6">PHB synthase subunit PhaC</fullName>
    </alternativeName>
</protein>
<dbReference type="RefSeq" id="WP_379691997.1">
    <property type="nucleotide sequence ID" value="NZ_JBHSXH010000004.1"/>
</dbReference>
<dbReference type="PANTHER" id="PTHR36837">
    <property type="entry name" value="POLY(3-HYDROXYALKANOATE) POLYMERASE SUBUNIT PHAC"/>
    <property type="match status" value="1"/>
</dbReference>
<proteinExistence type="predicted"/>
<gene>
    <name evidence="9" type="primary">phaC</name>
    <name evidence="9" type="ORF">ACFQEV_00840</name>
</gene>
<name>A0ABD5TSQ8_9EURY</name>
<dbReference type="SUPFAM" id="SSF53474">
    <property type="entry name" value="alpha/beta-Hydrolases"/>
    <property type="match status" value="1"/>
</dbReference>
<comment type="caution">
    <text evidence="9">The sequence shown here is derived from an EMBL/GenBank/DDBJ whole genome shotgun (WGS) entry which is preliminary data.</text>
</comment>
<comment type="pathway">
    <text evidence="1">Biopolymer metabolism; poly-(R)-3-hydroxybutanoate biosynthesis.</text>
</comment>
<dbReference type="GO" id="GO:0016746">
    <property type="term" value="F:acyltransferase activity"/>
    <property type="evidence" value="ECO:0007669"/>
    <property type="project" value="UniProtKB-KW"/>
</dbReference>
<dbReference type="EMBL" id="JBHSXH010000004">
    <property type="protein sequence ID" value="MFC6823554.1"/>
    <property type="molecule type" value="Genomic_DNA"/>
</dbReference>
<dbReference type="InterPro" id="IPR029058">
    <property type="entry name" value="AB_hydrolase_fold"/>
</dbReference>
<keyword evidence="10" id="KW-1185">Reference proteome</keyword>
<evidence type="ECO:0000256" key="7">
    <source>
        <dbReference type="SAM" id="MobiDB-lite"/>
    </source>
</evidence>
<dbReference type="Gene3D" id="1.10.150.20">
    <property type="entry name" value="5' to 3' exonuclease, C-terminal subdomain"/>
    <property type="match status" value="1"/>
</dbReference>
<dbReference type="InterPro" id="IPR051321">
    <property type="entry name" value="PHA/PHB_synthase"/>
</dbReference>
<organism evidence="9 10">
    <name type="scientific">Halopelagius fulvigenes</name>
    <dbReference type="NCBI Taxonomy" id="1198324"/>
    <lineage>
        <taxon>Archaea</taxon>
        <taxon>Methanobacteriati</taxon>
        <taxon>Methanobacteriota</taxon>
        <taxon>Stenosarchaea group</taxon>
        <taxon>Halobacteria</taxon>
        <taxon>Halobacteriales</taxon>
        <taxon>Haloferacaceae</taxon>
    </lineage>
</organism>
<dbReference type="AlphaFoldDB" id="A0ABD5TSQ8"/>
<feature type="compositionally biased region" description="Acidic residues" evidence="7">
    <location>
        <begin position="405"/>
        <end position="415"/>
    </location>
</feature>
<evidence type="ECO:0000256" key="2">
    <source>
        <dbReference type="ARBA" id="ARBA00019065"/>
    </source>
</evidence>
<dbReference type="Gene3D" id="3.40.50.1820">
    <property type="entry name" value="alpha/beta hydrolase"/>
    <property type="match status" value="1"/>
</dbReference>
<dbReference type="InterPro" id="IPR010125">
    <property type="entry name" value="PHA_synth_III_C"/>
</dbReference>
<accession>A0ABD5TSQ8</accession>
<dbReference type="Pfam" id="PF14520">
    <property type="entry name" value="HHH_5"/>
    <property type="match status" value="1"/>
</dbReference>
<feature type="region of interest" description="Disordered" evidence="7">
    <location>
        <begin position="355"/>
        <end position="526"/>
    </location>
</feature>
<reference evidence="9 10" key="1">
    <citation type="journal article" date="2019" name="Int. J. Syst. Evol. Microbiol.">
        <title>The Global Catalogue of Microorganisms (GCM) 10K type strain sequencing project: providing services to taxonomists for standard genome sequencing and annotation.</title>
        <authorList>
            <consortium name="The Broad Institute Genomics Platform"/>
            <consortium name="The Broad Institute Genome Sequencing Center for Infectious Disease"/>
            <person name="Wu L."/>
            <person name="Ma J."/>
        </authorList>
    </citation>
    <scope>NUCLEOTIDE SEQUENCE [LARGE SCALE GENOMIC DNA]</scope>
    <source>
        <strain evidence="9 10">YIM 94188</strain>
    </source>
</reference>
<dbReference type="NCBIfam" id="TIGR01836">
    <property type="entry name" value="PHA_synth_III_C"/>
    <property type="match status" value="1"/>
</dbReference>
<evidence type="ECO:0000256" key="5">
    <source>
        <dbReference type="ARBA" id="ARBA00023315"/>
    </source>
</evidence>
<feature type="domain" description="AB hydrolase-1" evidence="8">
    <location>
        <begin position="85"/>
        <end position="336"/>
    </location>
</feature>
<evidence type="ECO:0000256" key="3">
    <source>
        <dbReference type="ARBA" id="ARBA00022679"/>
    </source>
</evidence>
<dbReference type="InterPro" id="IPR000073">
    <property type="entry name" value="AB_hydrolase_1"/>
</dbReference>
<evidence type="ECO:0000259" key="8">
    <source>
        <dbReference type="Pfam" id="PF00561"/>
    </source>
</evidence>
<evidence type="ECO:0000313" key="9">
    <source>
        <dbReference type="EMBL" id="MFC6823554.1"/>
    </source>
</evidence>
<feature type="compositionally biased region" description="Acidic residues" evidence="7">
    <location>
        <begin position="428"/>
        <end position="439"/>
    </location>
</feature>
<evidence type="ECO:0000256" key="4">
    <source>
        <dbReference type="ARBA" id="ARBA00022752"/>
    </source>
</evidence>
<sequence>MNPYTFALDVQQQQWTEAADAVERLATAGEQAERFTGVDVGQTPSEVVYEENKLKLLHYESRTEEQHDVPILVVYALINKPYILDLQPDRSVVRSLLESGFDVYLIDWGEPSTLDASLTLDDYVNRYIENCVDVVRERSGQDSIHLLGYCMGGTMSAMYAALHPEKVRTLGLMAAGLCFDDSGGILEMWGDGDYFDPETVTETFGNVPSDFLDAGFAMMDPVDNYLTKYARLADNLDDDDFVENFARMERWLSEGIDVAGETYREFLEGMYQSNSLARNEFTLNGERVDLGEITMPVLQIVGEYDHLVPSEASTPFNELVASDDTETIAFPTGHIGLSVSSRSHEDLWPRVGEWFEERSGGEPAGEADETDEVDRTVETDQAAQTDEAGGKTMSRDPDEGHVDVYVEETGEDTETGAETAETGGTGLAEDEDSAVYAEDEGGRPPTFDEADEEGGATPDGTQTSDELQTEDEAEPREQTESESAVEHINEMRTPDDETDEPAAEAGTDAGEPAAPTDLTEISGIGSGYRSRLRDAGVEDVTALAASDAESVAEEIGVSESRVRDWIAQARELTSSE</sequence>
<dbReference type="PANTHER" id="PTHR36837:SF2">
    <property type="entry name" value="POLY(3-HYDROXYALKANOATE) POLYMERASE SUBUNIT PHAC"/>
    <property type="match status" value="1"/>
</dbReference>
<evidence type="ECO:0000256" key="6">
    <source>
        <dbReference type="ARBA" id="ARBA00033356"/>
    </source>
</evidence>
<keyword evidence="5" id="KW-0012">Acyltransferase</keyword>
<evidence type="ECO:0000313" key="10">
    <source>
        <dbReference type="Proteomes" id="UP001596408"/>
    </source>
</evidence>
<feature type="compositionally biased region" description="Basic and acidic residues" evidence="7">
    <location>
        <begin position="475"/>
        <end position="495"/>
    </location>
</feature>
<keyword evidence="4" id="KW-0583">PHB biosynthesis</keyword>